<evidence type="ECO:0000313" key="3">
    <source>
        <dbReference type="Proteomes" id="UP000314294"/>
    </source>
</evidence>
<keyword evidence="1" id="KW-0812">Transmembrane</keyword>
<reference evidence="2 3" key="1">
    <citation type="submission" date="2019-03" db="EMBL/GenBank/DDBJ databases">
        <title>First draft genome of Liparis tanakae, snailfish: a comprehensive survey of snailfish specific genes.</title>
        <authorList>
            <person name="Kim W."/>
            <person name="Song I."/>
            <person name="Jeong J.-H."/>
            <person name="Kim D."/>
            <person name="Kim S."/>
            <person name="Ryu S."/>
            <person name="Song J.Y."/>
            <person name="Lee S.K."/>
        </authorList>
    </citation>
    <scope>NUCLEOTIDE SEQUENCE [LARGE SCALE GENOMIC DNA]</scope>
    <source>
        <tissue evidence="2">Muscle</tissue>
    </source>
</reference>
<keyword evidence="1" id="KW-0472">Membrane</keyword>
<proteinExistence type="predicted"/>
<keyword evidence="3" id="KW-1185">Reference proteome</keyword>
<organism evidence="2 3">
    <name type="scientific">Liparis tanakae</name>
    <name type="common">Tanaka's snailfish</name>
    <dbReference type="NCBI Taxonomy" id="230148"/>
    <lineage>
        <taxon>Eukaryota</taxon>
        <taxon>Metazoa</taxon>
        <taxon>Chordata</taxon>
        <taxon>Craniata</taxon>
        <taxon>Vertebrata</taxon>
        <taxon>Euteleostomi</taxon>
        <taxon>Actinopterygii</taxon>
        <taxon>Neopterygii</taxon>
        <taxon>Teleostei</taxon>
        <taxon>Neoteleostei</taxon>
        <taxon>Acanthomorphata</taxon>
        <taxon>Eupercaria</taxon>
        <taxon>Perciformes</taxon>
        <taxon>Cottioidei</taxon>
        <taxon>Cottales</taxon>
        <taxon>Liparidae</taxon>
        <taxon>Liparis</taxon>
    </lineage>
</organism>
<protein>
    <submittedName>
        <fullName evidence="2">Uncharacterized protein</fullName>
    </submittedName>
</protein>
<dbReference type="EMBL" id="SRLO01001143">
    <property type="protein sequence ID" value="TNN40990.1"/>
    <property type="molecule type" value="Genomic_DNA"/>
</dbReference>
<dbReference type="Proteomes" id="UP000314294">
    <property type="component" value="Unassembled WGS sequence"/>
</dbReference>
<keyword evidence="1" id="KW-1133">Transmembrane helix</keyword>
<evidence type="ECO:0000313" key="2">
    <source>
        <dbReference type="EMBL" id="TNN40990.1"/>
    </source>
</evidence>
<sequence length="170" mass="18409">MWRYLDFVPVLQIGRQQTQLPVGGRDVKLKDQKCFCPTLKDQQLHLVDVSRYASLVCGGLLILYIFPLQAAVVVAVVAVVDGGSPPLPPSLSLSPSPSPWAPPLEASPWERCTFPGKHGYVQIEGRDGTRVGSHQRNNMCARHGAGRGPAERTAEGPGTIAAFPFQLQKA</sequence>
<gene>
    <name evidence="2" type="ORF">EYF80_048854</name>
</gene>
<accession>A0A4Z2FJ87</accession>
<comment type="caution">
    <text evidence="2">The sequence shown here is derived from an EMBL/GenBank/DDBJ whole genome shotgun (WGS) entry which is preliminary data.</text>
</comment>
<name>A0A4Z2FJ87_9TELE</name>
<feature type="transmembrane region" description="Helical" evidence="1">
    <location>
        <begin position="52"/>
        <end position="80"/>
    </location>
</feature>
<dbReference type="AlphaFoldDB" id="A0A4Z2FJ87"/>
<evidence type="ECO:0000256" key="1">
    <source>
        <dbReference type="SAM" id="Phobius"/>
    </source>
</evidence>